<proteinExistence type="predicted"/>
<dbReference type="EMBL" id="MK072246">
    <property type="protein sequence ID" value="AYV80694.1"/>
    <property type="molecule type" value="Genomic_DNA"/>
</dbReference>
<organism evidence="1">
    <name type="scientific">Harvfovirus sp</name>
    <dbReference type="NCBI Taxonomy" id="2487768"/>
    <lineage>
        <taxon>Viruses</taxon>
        <taxon>Varidnaviria</taxon>
        <taxon>Bamfordvirae</taxon>
        <taxon>Nucleocytoviricota</taxon>
        <taxon>Megaviricetes</taxon>
        <taxon>Imitervirales</taxon>
        <taxon>Mimiviridae</taxon>
        <taxon>Klosneuvirinae</taxon>
    </lineage>
</organism>
<reference evidence="1" key="1">
    <citation type="submission" date="2018-10" db="EMBL/GenBank/DDBJ databases">
        <title>Hidden diversity of soil giant viruses.</title>
        <authorList>
            <person name="Schulz F."/>
            <person name="Alteio L."/>
            <person name="Goudeau D."/>
            <person name="Ryan E.M."/>
            <person name="Malmstrom R.R."/>
            <person name="Blanchard J."/>
            <person name="Woyke T."/>
        </authorList>
    </citation>
    <scope>NUCLEOTIDE SEQUENCE</scope>
    <source>
        <strain evidence="1">HAV1</strain>
    </source>
</reference>
<gene>
    <name evidence="1" type="ORF">Harvfovirus4_58</name>
</gene>
<evidence type="ECO:0000313" key="1">
    <source>
        <dbReference type="EMBL" id="AYV80694.1"/>
    </source>
</evidence>
<protein>
    <submittedName>
        <fullName evidence="1">Uncharacterized protein</fullName>
    </submittedName>
</protein>
<name>A0A3G5A2G6_9VIRU</name>
<sequence length="121" mass="14027">MSEDCETVCDVQLKAGEVAITLNVMKYDNLYRGQCWSVKHILPKSKVSKLSDLEQYMKSMRLLDHHTEKSNYPNGYTFPELFCFGGNHYVFYSYLGEKPELSILSPVPLIRTHKCYTIHLT</sequence>
<accession>A0A3G5A2G6</accession>